<keyword evidence="4" id="KW-0408">Iron</keyword>
<evidence type="ECO:0000256" key="2">
    <source>
        <dbReference type="ARBA" id="ARBA00022617"/>
    </source>
</evidence>
<organism evidence="5 6">
    <name type="scientific">Microbispora hainanensis</name>
    <dbReference type="NCBI Taxonomy" id="568844"/>
    <lineage>
        <taxon>Bacteria</taxon>
        <taxon>Bacillati</taxon>
        <taxon>Actinomycetota</taxon>
        <taxon>Actinomycetes</taxon>
        <taxon>Streptosporangiales</taxon>
        <taxon>Streptosporangiaceae</taxon>
        <taxon>Microbispora</taxon>
    </lineage>
</organism>
<dbReference type="SUPFAM" id="SSF46458">
    <property type="entry name" value="Globin-like"/>
    <property type="match status" value="1"/>
</dbReference>
<keyword evidence="1" id="KW-0813">Transport</keyword>
<dbReference type="InterPro" id="IPR009050">
    <property type="entry name" value="Globin-like_sf"/>
</dbReference>
<gene>
    <name evidence="5" type="ORF">OG913_12955</name>
</gene>
<evidence type="ECO:0000256" key="1">
    <source>
        <dbReference type="ARBA" id="ARBA00022448"/>
    </source>
</evidence>
<dbReference type="RefSeq" id="WP_142648876.1">
    <property type="nucleotide sequence ID" value="NZ_CP108085.1"/>
</dbReference>
<evidence type="ECO:0000313" key="6">
    <source>
        <dbReference type="Proteomes" id="UP001432011"/>
    </source>
</evidence>
<evidence type="ECO:0000256" key="3">
    <source>
        <dbReference type="ARBA" id="ARBA00022723"/>
    </source>
</evidence>
<name>A0ABZ1SZY6_9ACTN</name>
<dbReference type="Pfam" id="PF01152">
    <property type="entry name" value="Bac_globin"/>
    <property type="match status" value="1"/>
</dbReference>
<keyword evidence="3" id="KW-0479">Metal-binding</keyword>
<dbReference type="InterPro" id="IPR001486">
    <property type="entry name" value="Hemoglobin_trunc"/>
</dbReference>
<keyword evidence="2" id="KW-0349">Heme</keyword>
<dbReference type="Proteomes" id="UP001432011">
    <property type="component" value="Chromosome"/>
</dbReference>
<proteinExistence type="predicted"/>
<protein>
    <submittedName>
        <fullName evidence="5">Group II truncated hemoglobin</fullName>
    </submittedName>
</protein>
<reference evidence="5" key="1">
    <citation type="submission" date="2022-10" db="EMBL/GenBank/DDBJ databases">
        <title>The complete genomes of actinobacterial strains from the NBC collection.</title>
        <authorList>
            <person name="Joergensen T.S."/>
            <person name="Alvarez Arevalo M."/>
            <person name="Sterndorff E.B."/>
            <person name="Faurdal D."/>
            <person name="Vuksanovic O."/>
            <person name="Mourched A.-S."/>
            <person name="Charusanti P."/>
            <person name="Shaw S."/>
            <person name="Blin K."/>
            <person name="Weber T."/>
        </authorList>
    </citation>
    <scope>NUCLEOTIDE SEQUENCE</scope>
    <source>
        <strain evidence="5">NBC_00254</strain>
    </source>
</reference>
<dbReference type="CDD" id="cd14775">
    <property type="entry name" value="TrHb2_O-like"/>
    <property type="match status" value="1"/>
</dbReference>
<dbReference type="InterPro" id="IPR012292">
    <property type="entry name" value="Globin/Proto"/>
</dbReference>
<keyword evidence="6" id="KW-1185">Reference proteome</keyword>
<evidence type="ECO:0000256" key="4">
    <source>
        <dbReference type="ARBA" id="ARBA00023004"/>
    </source>
</evidence>
<dbReference type="Gene3D" id="1.10.490.10">
    <property type="entry name" value="Globins"/>
    <property type="match status" value="1"/>
</dbReference>
<evidence type="ECO:0000313" key="5">
    <source>
        <dbReference type="EMBL" id="WUP77869.1"/>
    </source>
</evidence>
<sequence>MTTMYEHVGGEAALRKFAEHFHESVLRDPLLKKLFEYGSAHHAENLTAFFVEMMGGPSRFSDELGGFEAIFRAHQGLKITDEQRDRFVELMLRAADEAGLPGDARFRQAFTRQVTRAAGFSTKVSHDAPDAYQAPFPPMGRWDW</sequence>
<accession>A0ABZ1SZY6</accession>
<dbReference type="EMBL" id="CP108085">
    <property type="protein sequence ID" value="WUP77869.1"/>
    <property type="molecule type" value="Genomic_DNA"/>
</dbReference>